<dbReference type="Proteomes" id="UP000622317">
    <property type="component" value="Unassembled WGS sequence"/>
</dbReference>
<dbReference type="RefSeq" id="WP_191616020.1">
    <property type="nucleotide sequence ID" value="NZ_JACYFG010000006.1"/>
</dbReference>
<feature type="repeat" description="ANK" evidence="3">
    <location>
        <begin position="87"/>
        <end position="119"/>
    </location>
</feature>
<dbReference type="PROSITE" id="PS50088">
    <property type="entry name" value="ANK_REPEAT"/>
    <property type="match status" value="8"/>
</dbReference>
<feature type="repeat" description="ANK" evidence="3">
    <location>
        <begin position="54"/>
        <end position="86"/>
    </location>
</feature>
<feature type="repeat" description="ANK" evidence="3">
    <location>
        <begin position="229"/>
        <end position="261"/>
    </location>
</feature>
<dbReference type="EMBL" id="JACYFG010000006">
    <property type="protein sequence ID" value="MBD5778894.1"/>
    <property type="molecule type" value="Genomic_DNA"/>
</dbReference>
<organism evidence="4 5">
    <name type="scientific">Pelagicoccus enzymogenes</name>
    <dbReference type="NCBI Taxonomy" id="2773457"/>
    <lineage>
        <taxon>Bacteria</taxon>
        <taxon>Pseudomonadati</taxon>
        <taxon>Verrucomicrobiota</taxon>
        <taxon>Opitutia</taxon>
        <taxon>Puniceicoccales</taxon>
        <taxon>Pelagicoccaceae</taxon>
        <taxon>Pelagicoccus</taxon>
    </lineage>
</organism>
<evidence type="ECO:0000313" key="4">
    <source>
        <dbReference type="EMBL" id="MBD5778894.1"/>
    </source>
</evidence>
<name>A0A927F6R6_9BACT</name>
<dbReference type="InterPro" id="IPR036770">
    <property type="entry name" value="Ankyrin_rpt-contain_sf"/>
</dbReference>
<sequence length="492" mass="52151">MHSPLKSLILALLLPTASLIPHPSSLPDAAEANDTATLTSLLTSESNLDASQVDGMTALHWACYHDNTEAALALLEAGADPSPKTRYGITPISIACQNGNSQILKKLLELGADPNTTLNGGETLLMTAARVGKIESVKALLNAGATVETTERKGQTALMWAADEGHVAVARLLMEAGADMNLSLPSGYTPLFFAVRQGHRDMVHFFLDQGADVNAAMQVENSRGKLAKDQTSPLILAMENGHFDLCLDLLERGADPNDMRTGLSPLHTMVRVRKPDRGEGVDGEPPPLVTGSVDSVTLIRALVEKGADVNARLTTGRKAHGARFSMIGCTPFLLAADTADLVYMKLLIELGADYSIPNEDGTTSLMVAAGVGSQAPEEEAGTPEECLEAVKFLVSLGAPLDTVAANGDTAMHGAAYKNAPQVIAYLNEQGADIQIWNTKNENGWTPLFIAEGYRPGNFKPDFATIDAIKAVMTARGVEIPEGGRPIHVNYAP</sequence>
<feature type="repeat" description="ANK" evidence="3">
    <location>
        <begin position="120"/>
        <end position="152"/>
    </location>
</feature>
<dbReference type="Pfam" id="PF12796">
    <property type="entry name" value="Ank_2"/>
    <property type="match status" value="3"/>
</dbReference>
<evidence type="ECO:0000256" key="2">
    <source>
        <dbReference type="ARBA" id="ARBA00023043"/>
    </source>
</evidence>
<gene>
    <name evidence="4" type="ORF">IEN85_05275</name>
</gene>
<reference evidence="4" key="1">
    <citation type="submission" date="2020-09" db="EMBL/GenBank/DDBJ databases">
        <title>Pelagicoccus enzymogenes sp. nov. with an EPS production, isolated from marine sediment.</title>
        <authorList>
            <person name="Feng X."/>
        </authorList>
    </citation>
    <scope>NUCLEOTIDE SEQUENCE</scope>
    <source>
        <strain evidence="4">NFK12</strain>
    </source>
</reference>
<comment type="caution">
    <text evidence="4">The sequence shown here is derived from an EMBL/GenBank/DDBJ whole genome shotgun (WGS) entry which is preliminary data.</text>
</comment>
<protein>
    <submittedName>
        <fullName evidence="4">Ankyrin repeat domain-containing protein</fullName>
    </submittedName>
</protein>
<evidence type="ECO:0000313" key="5">
    <source>
        <dbReference type="Proteomes" id="UP000622317"/>
    </source>
</evidence>
<dbReference type="PROSITE" id="PS50297">
    <property type="entry name" value="ANK_REP_REGION"/>
    <property type="match status" value="7"/>
</dbReference>
<dbReference type="PANTHER" id="PTHR24124">
    <property type="entry name" value="ANKYRIN REPEAT FAMILY A"/>
    <property type="match status" value="1"/>
</dbReference>
<feature type="repeat" description="ANK" evidence="3">
    <location>
        <begin position="153"/>
        <end position="185"/>
    </location>
</feature>
<dbReference type="InterPro" id="IPR002110">
    <property type="entry name" value="Ankyrin_rpt"/>
</dbReference>
<dbReference type="Pfam" id="PF00023">
    <property type="entry name" value="Ank"/>
    <property type="match status" value="1"/>
</dbReference>
<dbReference type="GO" id="GO:0010468">
    <property type="term" value="P:regulation of gene expression"/>
    <property type="evidence" value="ECO:0007669"/>
    <property type="project" value="TreeGrafter"/>
</dbReference>
<dbReference type="SUPFAM" id="SSF48403">
    <property type="entry name" value="Ankyrin repeat"/>
    <property type="match status" value="2"/>
</dbReference>
<evidence type="ECO:0000256" key="3">
    <source>
        <dbReference type="PROSITE-ProRule" id="PRU00023"/>
    </source>
</evidence>
<feature type="repeat" description="ANK" evidence="3">
    <location>
        <begin position="186"/>
        <end position="218"/>
    </location>
</feature>
<feature type="repeat" description="ANK" evidence="3">
    <location>
        <begin position="327"/>
        <end position="359"/>
    </location>
</feature>
<dbReference type="AlphaFoldDB" id="A0A927F6R6"/>
<dbReference type="PRINTS" id="PR01415">
    <property type="entry name" value="ANKYRIN"/>
</dbReference>
<keyword evidence="2 3" id="KW-0040">ANK repeat</keyword>
<dbReference type="Gene3D" id="1.25.40.20">
    <property type="entry name" value="Ankyrin repeat-containing domain"/>
    <property type="match status" value="4"/>
</dbReference>
<keyword evidence="5" id="KW-1185">Reference proteome</keyword>
<feature type="repeat" description="ANK" evidence="3">
    <location>
        <begin position="406"/>
        <end position="438"/>
    </location>
</feature>
<keyword evidence="1" id="KW-0677">Repeat</keyword>
<proteinExistence type="predicted"/>
<accession>A0A927F6R6</accession>
<dbReference type="PANTHER" id="PTHR24124:SF14">
    <property type="entry name" value="CHROMOSOME UNDETERMINED SCAFFOLD_25, WHOLE GENOME SHOTGUN SEQUENCE"/>
    <property type="match status" value="1"/>
</dbReference>
<evidence type="ECO:0000256" key="1">
    <source>
        <dbReference type="ARBA" id="ARBA00022737"/>
    </source>
</evidence>
<dbReference type="SMART" id="SM00248">
    <property type="entry name" value="ANK"/>
    <property type="match status" value="10"/>
</dbReference>